<evidence type="ECO:0000313" key="5">
    <source>
        <dbReference type="EMBL" id="OKO96668.1"/>
    </source>
</evidence>
<dbReference type="CDD" id="cd22778">
    <property type="entry name" value="DPBB_CEPL-like"/>
    <property type="match status" value="1"/>
</dbReference>
<comment type="similarity">
    <text evidence="2">Belongs to the cerato-platanin family.</text>
</comment>
<feature type="chain" id="PRO_5013270854" evidence="4">
    <location>
        <begin position="21"/>
        <end position="148"/>
    </location>
</feature>
<keyword evidence="4" id="KW-0732">Signal</keyword>
<keyword evidence="6" id="KW-1185">Reference proteome</keyword>
<evidence type="ECO:0000256" key="3">
    <source>
        <dbReference type="ARBA" id="ARBA00022525"/>
    </source>
</evidence>
<dbReference type="Pfam" id="PF07249">
    <property type="entry name" value="Cerato-platanin"/>
    <property type="match status" value="1"/>
</dbReference>
<evidence type="ECO:0000256" key="2">
    <source>
        <dbReference type="ARBA" id="ARBA00010421"/>
    </source>
</evidence>
<dbReference type="InterPro" id="IPR036908">
    <property type="entry name" value="RlpA-like_sf"/>
</dbReference>
<evidence type="ECO:0000256" key="1">
    <source>
        <dbReference type="ARBA" id="ARBA00004613"/>
    </source>
</evidence>
<feature type="signal peptide" evidence="4">
    <location>
        <begin position="1"/>
        <end position="20"/>
    </location>
</feature>
<dbReference type="Gene3D" id="2.40.40.10">
    <property type="entry name" value="RlpA-like domain"/>
    <property type="match status" value="1"/>
</dbReference>
<dbReference type="InterPro" id="IPR010829">
    <property type="entry name" value="Cerato-platanin"/>
</dbReference>
<dbReference type="OrthoDB" id="4898945at2759"/>
<organism evidence="5 6">
    <name type="scientific">Penicillium subrubescens</name>
    <dbReference type="NCBI Taxonomy" id="1316194"/>
    <lineage>
        <taxon>Eukaryota</taxon>
        <taxon>Fungi</taxon>
        <taxon>Dikarya</taxon>
        <taxon>Ascomycota</taxon>
        <taxon>Pezizomycotina</taxon>
        <taxon>Eurotiomycetes</taxon>
        <taxon>Eurotiomycetidae</taxon>
        <taxon>Eurotiales</taxon>
        <taxon>Aspergillaceae</taxon>
        <taxon>Penicillium</taxon>
    </lineage>
</organism>
<dbReference type="AlphaFoldDB" id="A0A1Q5T8Z5"/>
<reference evidence="5 6" key="1">
    <citation type="submission" date="2016-10" db="EMBL/GenBank/DDBJ databases">
        <title>Genome sequence of the ascomycete fungus Penicillium subrubescens.</title>
        <authorList>
            <person name="De Vries R.P."/>
            <person name="Peng M."/>
            <person name="Dilokpimol A."/>
            <person name="Hilden K."/>
            <person name="Makela M.R."/>
            <person name="Grigoriev I."/>
            <person name="Riley R."/>
            <person name="Granchi Z."/>
        </authorList>
    </citation>
    <scope>NUCLEOTIDE SEQUENCE [LARGE SCALE GENOMIC DNA]</scope>
    <source>
        <strain evidence="5 6">CBS 132785</strain>
    </source>
</reference>
<comment type="caution">
    <text evidence="5">The sequence shown here is derived from an EMBL/GenBank/DDBJ whole genome shotgun (WGS) entry which is preliminary data.</text>
</comment>
<dbReference type="GO" id="GO:0005576">
    <property type="term" value="C:extracellular region"/>
    <property type="evidence" value="ECO:0007669"/>
    <property type="project" value="UniProtKB-SubCell"/>
</dbReference>
<comment type="subcellular location">
    <subcellularLocation>
        <location evidence="1">Secreted</location>
    </subcellularLocation>
</comment>
<evidence type="ECO:0000256" key="4">
    <source>
        <dbReference type="SAM" id="SignalP"/>
    </source>
</evidence>
<dbReference type="SUPFAM" id="SSF50685">
    <property type="entry name" value="Barwin-like endoglucanases"/>
    <property type="match status" value="1"/>
</dbReference>
<proteinExistence type="inferred from homology"/>
<protein>
    <submittedName>
        <fullName evidence="5">Allergen Asp f 15</fullName>
    </submittedName>
</protein>
<sequence>MKSFIAISSAILASLNLAAAVPAPAAEAVSVSVSYDPVYDVAGSSTNTVACGSVLNQKYPTFGSLPGFPHIGGALAVSGTGSPNCGKCYQLHFSGNGVDKTITVLGIDTAPGGFNIGLRAMNDLTNGQAEQLGRVQATYTEVDISQCA</sequence>
<accession>A0A1Q5T8Z5</accession>
<keyword evidence="3" id="KW-0964">Secreted</keyword>
<gene>
    <name evidence="5" type="ORF">PENSUB_10843</name>
</gene>
<dbReference type="EMBL" id="MNBE01000698">
    <property type="protein sequence ID" value="OKO96668.1"/>
    <property type="molecule type" value="Genomic_DNA"/>
</dbReference>
<evidence type="ECO:0000313" key="6">
    <source>
        <dbReference type="Proteomes" id="UP000186955"/>
    </source>
</evidence>
<dbReference type="Proteomes" id="UP000186955">
    <property type="component" value="Unassembled WGS sequence"/>
</dbReference>
<name>A0A1Q5T8Z5_9EURO</name>